<evidence type="ECO:0000256" key="1">
    <source>
        <dbReference type="SAM" id="MobiDB-lite"/>
    </source>
</evidence>
<sequence length="358" mass="41700">MSQQLPLALLLRPIVRRPLARPTVFRAQCLRQFSTTPALGKPKRPKPEEVKQPTDSDQLYGIENHLPAPSTQMVLHQNDAEFLEKGEYGLMSGTFIRAWDTTPALIPTSNLTSLAAWKETLAKRWTYEKAYLKERASTLYSLIAFKWFLVHPRPSHVFNLAPIKHEALRKYPRLAIAFYQEADRNLADPKHWCTDGFIENMEARLRDRDENLKFKWSPVGKLSARVVSNKFALIQRSEDKKDTTYQRQVVVKITGRQKLKITYEPKDDIKKTKAKFAWVPEGTDAGETGMKHKHNTEPQEIVKRVVEYMVWEMRCIKGAPKDWKMWGFTHKTTLESIAEARDMEERFKRLQQMRQGYA</sequence>
<evidence type="ECO:0000313" key="2">
    <source>
        <dbReference type="EMBL" id="KAF2751998.1"/>
    </source>
</evidence>
<dbReference type="Gene3D" id="3.10.450.240">
    <property type="match status" value="1"/>
</dbReference>
<dbReference type="AlphaFoldDB" id="A0A6A6VN16"/>
<evidence type="ECO:0000313" key="3">
    <source>
        <dbReference type="Proteomes" id="UP000799440"/>
    </source>
</evidence>
<gene>
    <name evidence="2" type="ORF">M011DRAFT_482766</name>
</gene>
<keyword evidence="3" id="KW-1185">Reference proteome</keyword>
<proteinExistence type="predicted"/>
<reference evidence="2" key="1">
    <citation type="journal article" date="2020" name="Stud. Mycol.">
        <title>101 Dothideomycetes genomes: a test case for predicting lifestyles and emergence of pathogens.</title>
        <authorList>
            <person name="Haridas S."/>
            <person name="Albert R."/>
            <person name="Binder M."/>
            <person name="Bloem J."/>
            <person name="Labutti K."/>
            <person name="Salamov A."/>
            <person name="Andreopoulos B."/>
            <person name="Baker S."/>
            <person name="Barry K."/>
            <person name="Bills G."/>
            <person name="Bluhm B."/>
            <person name="Cannon C."/>
            <person name="Castanera R."/>
            <person name="Culley D."/>
            <person name="Daum C."/>
            <person name="Ezra D."/>
            <person name="Gonzalez J."/>
            <person name="Henrissat B."/>
            <person name="Kuo A."/>
            <person name="Liang C."/>
            <person name="Lipzen A."/>
            <person name="Lutzoni F."/>
            <person name="Magnuson J."/>
            <person name="Mondo S."/>
            <person name="Nolan M."/>
            <person name="Ohm R."/>
            <person name="Pangilinan J."/>
            <person name="Park H.-J."/>
            <person name="Ramirez L."/>
            <person name="Alfaro M."/>
            <person name="Sun H."/>
            <person name="Tritt A."/>
            <person name="Yoshinaga Y."/>
            <person name="Zwiers L.-H."/>
            <person name="Turgeon B."/>
            <person name="Goodwin S."/>
            <person name="Spatafora J."/>
            <person name="Crous P."/>
            <person name="Grigoriev I."/>
        </authorList>
    </citation>
    <scope>NUCLEOTIDE SEQUENCE</scope>
    <source>
        <strain evidence="2">CBS 119925</strain>
    </source>
</reference>
<feature type="region of interest" description="Disordered" evidence="1">
    <location>
        <begin position="36"/>
        <end position="55"/>
    </location>
</feature>
<protein>
    <recommendedName>
        <fullName evidence="4">Tim44-like domain-containing protein</fullName>
    </recommendedName>
</protein>
<dbReference type="OrthoDB" id="19619at2759"/>
<dbReference type="Proteomes" id="UP000799440">
    <property type="component" value="Unassembled WGS sequence"/>
</dbReference>
<name>A0A6A6VN16_9PLEO</name>
<accession>A0A6A6VN16</accession>
<dbReference type="EMBL" id="MU006561">
    <property type="protein sequence ID" value="KAF2751998.1"/>
    <property type="molecule type" value="Genomic_DNA"/>
</dbReference>
<feature type="compositionally biased region" description="Basic and acidic residues" evidence="1">
    <location>
        <begin position="45"/>
        <end position="54"/>
    </location>
</feature>
<organism evidence="2 3">
    <name type="scientific">Sporormia fimetaria CBS 119925</name>
    <dbReference type="NCBI Taxonomy" id="1340428"/>
    <lineage>
        <taxon>Eukaryota</taxon>
        <taxon>Fungi</taxon>
        <taxon>Dikarya</taxon>
        <taxon>Ascomycota</taxon>
        <taxon>Pezizomycotina</taxon>
        <taxon>Dothideomycetes</taxon>
        <taxon>Pleosporomycetidae</taxon>
        <taxon>Pleosporales</taxon>
        <taxon>Sporormiaceae</taxon>
        <taxon>Sporormia</taxon>
    </lineage>
</organism>
<evidence type="ECO:0008006" key="4">
    <source>
        <dbReference type="Google" id="ProtNLM"/>
    </source>
</evidence>